<dbReference type="PRINTS" id="PR00411">
    <property type="entry name" value="PNDRDTASEI"/>
</dbReference>
<sequence length="716" mass="78372">MNRSRILLVALIGALLFLFWALGGAELLTLERLQAERAALLNYRDANPLFSSALFFTLYVAVTALSIPGAAIMTLAGGAIFGLVWGVVLISFASTLGATLAMLLARYLASDWVRQRFGSRFKQLDSGIEREGPFYLFSLRLIPAVPFFLINVVMGLTKIRIATYWWVSQLGMLPATIVYVNAGTELAQISQLSDILSPSLLGAFVLLGLFPWIARIVLAWSKRRQLARQWQKPTQFDNNLLVIGAGSGGLVSAYIAVATKAKVTLIERHQMGGDCLNTGCVPSKALLRCARQAKTITQSGRFGITVAEPQVDFSAVKRYVQNAISRIEPHDSVERYTDLGVDVIQGSARLITPWEVEVTKNDGTSERISSRSIVIATGARPRVPELPGIEHVDALTSDTIWGLEALPKRLLVIGGGPIGCELAQAFARLGSQVILVQRQAGLLPREDQDVQALVQAALLDDGVELHLATQALSFENRDGSKLLLAESAAGEVEIPFDEVLVALGRQPNTENLGLEALGISLDAQQRPILDAYQASPLSHIYFCGDVMSDYQFTHVASHQAWYASVNGLLDGLWRFKTDYRVIPWATFTDPEVARVGLSETDAKVQGIAYDVSTYSLEELDRAIADGENHGFVKVLTVPGKDRILGVTIVGSHSAELIAEFVMAMKHNLGLNKVLGTIHIYPTYAEANKYVAGVWKRSQVSARVMAWLAKFQRWRRS</sequence>
<evidence type="ECO:0000259" key="12">
    <source>
        <dbReference type="Pfam" id="PF07992"/>
    </source>
</evidence>
<organism evidence="14 15">
    <name type="scientific">Neptunomonas marina</name>
    <dbReference type="NCBI Taxonomy" id="1815562"/>
    <lineage>
        <taxon>Bacteria</taxon>
        <taxon>Pseudomonadati</taxon>
        <taxon>Pseudomonadota</taxon>
        <taxon>Gammaproteobacteria</taxon>
        <taxon>Oceanospirillales</taxon>
        <taxon>Oceanospirillaceae</taxon>
        <taxon>Neptunomonas</taxon>
    </lineage>
</organism>
<keyword evidence="6 9" id="KW-0560">Oxidoreductase</keyword>
<evidence type="ECO:0000259" key="11">
    <source>
        <dbReference type="Pfam" id="PF02852"/>
    </source>
</evidence>
<dbReference type="InterPro" id="IPR012999">
    <property type="entry name" value="Pyr_OxRdtase_I_AS"/>
</dbReference>
<evidence type="ECO:0000256" key="7">
    <source>
        <dbReference type="ARBA" id="ARBA00023157"/>
    </source>
</evidence>
<evidence type="ECO:0000256" key="10">
    <source>
        <dbReference type="SAM" id="Phobius"/>
    </source>
</evidence>
<evidence type="ECO:0000313" key="14">
    <source>
        <dbReference type="EMBL" id="RVU32113.1"/>
    </source>
</evidence>
<dbReference type="EMBL" id="SACQ01000001">
    <property type="protein sequence ID" value="RVU32113.1"/>
    <property type="molecule type" value="Genomic_DNA"/>
</dbReference>
<dbReference type="RefSeq" id="WP_127692282.1">
    <property type="nucleotide sequence ID" value="NZ_SACQ01000001.1"/>
</dbReference>
<keyword evidence="3 9" id="KW-0285">Flavoprotein</keyword>
<dbReference type="GO" id="GO:0003955">
    <property type="term" value="F:NAD(P)H dehydrogenase (quinone) activity"/>
    <property type="evidence" value="ECO:0007669"/>
    <property type="project" value="TreeGrafter"/>
</dbReference>
<keyword evidence="5" id="KW-0521">NADP</keyword>
<dbReference type="Pfam" id="PF02852">
    <property type="entry name" value="Pyr_redox_dim"/>
    <property type="match status" value="1"/>
</dbReference>
<feature type="transmembrane region" description="Helical" evidence="10">
    <location>
        <begin position="134"/>
        <end position="154"/>
    </location>
</feature>
<name>A0A437QCK5_9GAMM</name>
<protein>
    <submittedName>
        <fullName evidence="14">Pyridine nucleotide-disulfide oxidoreductase</fullName>
    </submittedName>
</protein>
<feature type="transmembrane region" description="Helical" evidence="10">
    <location>
        <begin position="161"/>
        <end position="180"/>
    </location>
</feature>
<dbReference type="AlphaFoldDB" id="A0A437QCK5"/>
<comment type="caution">
    <text evidence="14">The sequence shown here is derived from an EMBL/GenBank/DDBJ whole genome shotgun (WGS) entry which is preliminary data.</text>
</comment>
<dbReference type="PANTHER" id="PTHR43014:SF2">
    <property type="entry name" value="MERCURIC REDUCTASE"/>
    <property type="match status" value="1"/>
</dbReference>
<dbReference type="InterPro" id="IPR016156">
    <property type="entry name" value="FAD/NAD-linked_Rdtase_dimer_sf"/>
</dbReference>
<evidence type="ECO:0000259" key="13">
    <source>
        <dbReference type="Pfam" id="PF09335"/>
    </source>
</evidence>
<keyword evidence="7" id="KW-1015">Disulfide bond</keyword>
<keyword evidence="10" id="KW-0472">Membrane</keyword>
<evidence type="ECO:0000256" key="6">
    <source>
        <dbReference type="ARBA" id="ARBA00023002"/>
    </source>
</evidence>
<dbReference type="InterPro" id="IPR023753">
    <property type="entry name" value="FAD/NAD-binding_dom"/>
</dbReference>
<keyword evidence="10" id="KW-1133">Transmembrane helix</keyword>
<dbReference type="Gene3D" id="3.30.390.30">
    <property type="match status" value="1"/>
</dbReference>
<dbReference type="InterPro" id="IPR032816">
    <property type="entry name" value="VTT_dom"/>
</dbReference>
<dbReference type="GO" id="GO:0050660">
    <property type="term" value="F:flavin adenine dinucleotide binding"/>
    <property type="evidence" value="ECO:0007669"/>
    <property type="project" value="TreeGrafter"/>
</dbReference>
<dbReference type="FunFam" id="3.30.390.30:FF:000001">
    <property type="entry name" value="Dihydrolipoyl dehydrogenase"/>
    <property type="match status" value="1"/>
</dbReference>
<dbReference type="PRINTS" id="PR00368">
    <property type="entry name" value="FADPNR"/>
</dbReference>
<dbReference type="PANTHER" id="PTHR43014">
    <property type="entry name" value="MERCURIC REDUCTASE"/>
    <property type="match status" value="1"/>
</dbReference>
<gene>
    <name evidence="14" type="ORF">EOE65_00195</name>
</gene>
<dbReference type="PROSITE" id="PS00076">
    <property type="entry name" value="PYRIDINE_REDOX_1"/>
    <property type="match status" value="1"/>
</dbReference>
<feature type="transmembrane region" description="Helical" evidence="10">
    <location>
        <begin position="200"/>
        <end position="218"/>
    </location>
</feature>
<comment type="cofactor">
    <cofactor evidence="1">
        <name>FAD</name>
        <dbReference type="ChEBI" id="CHEBI:57692"/>
    </cofactor>
</comment>
<comment type="similarity">
    <text evidence="2 9">Belongs to the class-I pyridine nucleotide-disulfide oxidoreductase family.</text>
</comment>
<evidence type="ECO:0000256" key="3">
    <source>
        <dbReference type="ARBA" id="ARBA00022630"/>
    </source>
</evidence>
<evidence type="ECO:0000256" key="8">
    <source>
        <dbReference type="ARBA" id="ARBA00023284"/>
    </source>
</evidence>
<keyword evidence="10" id="KW-0812">Transmembrane</keyword>
<dbReference type="Pfam" id="PF07992">
    <property type="entry name" value="Pyr_redox_2"/>
    <property type="match status" value="1"/>
</dbReference>
<feature type="transmembrane region" description="Helical" evidence="10">
    <location>
        <begin position="239"/>
        <end position="257"/>
    </location>
</feature>
<dbReference type="GO" id="GO:0016668">
    <property type="term" value="F:oxidoreductase activity, acting on a sulfur group of donors, NAD(P) as acceptor"/>
    <property type="evidence" value="ECO:0007669"/>
    <property type="project" value="InterPro"/>
</dbReference>
<evidence type="ECO:0000256" key="1">
    <source>
        <dbReference type="ARBA" id="ARBA00001974"/>
    </source>
</evidence>
<dbReference type="InterPro" id="IPR036188">
    <property type="entry name" value="FAD/NAD-bd_sf"/>
</dbReference>
<dbReference type="Pfam" id="PF09335">
    <property type="entry name" value="VTT_dom"/>
    <property type="match status" value="1"/>
</dbReference>
<feature type="domain" description="Pyridine nucleotide-disulphide oxidoreductase dimerisation" evidence="11">
    <location>
        <begin position="582"/>
        <end position="688"/>
    </location>
</feature>
<evidence type="ECO:0000256" key="4">
    <source>
        <dbReference type="ARBA" id="ARBA00022827"/>
    </source>
</evidence>
<proteinExistence type="inferred from homology"/>
<dbReference type="GO" id="GO:0005886">
    <property type="term" value="C:plasma membrane"/>
    <property type="evidence" value="ECO:0007669"/>
    <property type="project" value="UniProtKB-ARBA"/>
</dbReference>
<reference evidence="14 15" key="1">
    <citation type="submission" date="2019-01" db="EMBL/GenBank/DDBJ databases">
        <authorList>
            <person name="Chen W.-M."/>
        </authorList>
    </citation>
    <scope>NUCLEOTIDE SEQUENCE [LARGE SCALE GENOMIC DNA]</scope>
    <source>
        <strain evidence="14 15">HPM-16</strain>
    </source>
</reference>
<evidence type="ECO:0000313" key="15">
    <source>
        <dbReference type="Proteomes" id="UP000282818"/>
    </source>
</evidence>
<dbReference type="Proteomes" id="UP000282818">
    <property type="component" value="Unassembled WGS sequence"/>
</dbReference>
<evidence type="ECO:0000256" key="5">
    <source>
        <dbReference type="ARBA" id="ARBA00022857"/>
    </source>
</evidence>
<feature type="domain" description="FAD/NAD(P)-binding" evidence="12">
    <location>
        <begin position="239"/>
        <end position="560"/>
    </location>
</feature>
<dbReference type="InterPro" id="IPR004099">
    <property type="entry name" value="Pyr_nucl-diS_OxRdtase_dimer"/>
</dbReference>
<keyword evidence="15" id="KW-1185">Reference proteome</keyword>
<dbReference type="SUPFAM" id="SSF55424">
    <property type="entry name" value="FAD/NAD-linked reductases, dimerisation (C-terminal) domain"/>
    <property type="match status" value="1"/>
</dbReference>
<evidence type="ECO:0000256" key="9">
    <source>
        <dbReference type="RuleBase" id="RU003691"/>
    </source>
</evidence>
<accession>A0A437QCK5</accession>
<evidence type="ECO:0000256" key="2">
    <source>
        <dbReference type="ARBA" id="ARBA00007532"/>
    </source>
</evidence>
<feature type="domain" description="VTT" evidence="13">
    <location>
        <begin position="71"/>
        <end position="184"/>
    </location>
</feature>
<dbReference type="SUPFAM" id="SSF51905">
    <property type="entry name" value="FAD/NAD(P)-binding domain"/>
    <property type="match status" value="1"/>
</dbReference>
<feature type="transmembrane region" description="Helical" evidence="10">
    <location>
        <begin position="49"/>
        <end position="76"/>
    </location>
</feature>
<keyword evidence="8 9" id="KW-0676">Redox-active center</keyword>
<feature type="transmembrane region" description="Helical" evidence="10">
    <location>
        <begin position="83"/>
        <end position="109"/>
    </location>
</feature>
<keyword evidence="4 9" id="KW-0274">FAD</keyword>
<dbReference type="Gene3D" id="3.50.50.60">
    <property type="entry name" value="FAD/NAD(P)-binding domain"/>
    <property type="match status" value="2"/>
</dbReference>